<dbReference type="AlphaFoldDB" id="A0AAF6AKH3"/>
<reference evidence="2" key="1">
    <citation type="journal article" date="2020" name="Curr. Biol.">
        <title>Chromatin organization in early land plants reveals an ancestral association between H3K27me3, transposons, and constitutive heterochromatin.</title>
        <authorList>
            <person name="Montgomery S.A."/>
            <person name="Tanizawa Y."/>
            <person name="Galik B."/>
            <person name="Wang N."/>
            <person name="Ito T."/>
            <person name="Mochizuki T."/>
            <person name="Akimcheva S."/>
            <person name="Bowman J.L."/>
            <person name="Cognat V."/>
            <person name="Marechal-Drouard L."/>
            <person name="Ekker H."/>
            <person name="Hong S.F."/>
            <person name="Kohchi T."/>
            <person name="Lin S.S."/>
            <person name="Liu L.D."/>
            <person name="Nakamura Y."/>
            <person name="Valeeva L.R."/>
            <person name="Shakirov E.V."/>
            <person name="Shippen D.E."/>
            <person name="Wei W.L."/>
            <person name="Yagura M."/>
            <person name="Yamaoka S."/>
            <person name="Yamato K.T."/>
            <person name="Liu C."/>
            <person name="Berger F."/>
        </authorList>
    </citation>
    <scope>NUCLEOTIDE SEQUENCE [LARGE SCALE GENOMIC DNA]</scope>
    <source>
        <strain evidence="2">Tak-1</strain>
    </source>
</reference>
<gene>
    <name evidence="1" type="ORF">Mp_1g01770</name>
</gene>
<evidence type="ECO:0000313" key="2">
    <source>
        <dbReference type="Proteomes" id="UP001162541"/>
    </source>
</evidence>
<evidence type="ECO:0000313" key="1">
    <source>
        <dbReference type="EMBL" id="BBM96943.1"/>
    </source>
</evidence>
<dbReference type="EMBL" id="AP019866">
    <property type="protein sequence ID" value="BBM96943.1"/>
    <property type="molecule type" value="Genomic_DNA"/>
</dbReference>
<accession>A0AAF6AKH3</accession>
<protein>
    <submittedName>
        <fullName evidence="1">Uncharacterized protein</fullName>
    </submittedName>
</protein>
<name>A0AAF6AKH3_MARPO</name>
<sequence length="152" mass="17212">MGALKTYLFCRLILEHCVQFVTLPYIQCFVKSLILDANHGRIPSGHRSRLASACEMKLNAFRSLNASRLLVLMGRVNQHHQSFVHQISPPALISKATTTLLLFLSKGPNRFGILTRRSFSWHPLLPAKFDTRKSPMTWPVLLEPTGHDVLSH</sequence>
<organism evidence="1 2">
    <name type="scientific">Marchantia polymorpha subsp. ruderalis</name>
    <dbReference type="NCBI Taxonomy" id="1480154"/>
    <lineage>
        <taxon>Eukaryota</taxon>
        <taxon>Viridiplantae</taxon>
        <taxon>Streptophyta</taxon>
        <taxon>Embryophyta</taxon>
        <taxon>Marchantiophyta</taxon>
        <taxon>Marchantiopsida</taxon>
        <taxon>Marchantiidae</taxon>
        <taxon>Marchantiales</taxon>
        <taxon>Marchantiaceae</taxon>
        <taxon>Marchantia</taxon>
    </lineage>
</organism>
<proteinExistence type="predicted"/>
<dbReference type="Proteomes" id="UP001162541">
    <property type="component" value="Chromosome 1"/>
</dbReference>